<protein>
    <submittedName>
        <fullName evidence="3">Extracellular solute-binding protein</fullName>
    </submittedName>
</protein>
<dbReference type="PROSITE" id="PS51257">
    <property type="entry name" value="PROKAR_LIPOPROTEIN"/>
    <property type="match status" value="1"/>
</dbReference>
<gene>
    <name evidence="3" type="ORF">H7C18_19175</name>
</gene>
<feature type="signal peptide" evidence="2">
    <location>
        <begin position="1"/>
        <end position="22"/>
    </location>
</feature>
<feature type="region of interest" description="Disordered" evidence="1">
    <location>
        <begin position="26"/>
        <end position="67"/>
    </location>
</feature>
<dbReference type="AlphaFoldDB" id="A0A7X0VYK3"/>
<organism evidence="3 4">
    <name type="scientific">Cohnella zeiphila</name>
    <dbReference type="NCBI Taxonomy" id="2761120"/>
    <lineage>
        <taxon>Bacteria</taxon>
        <taxon>Bacillati</taxon>
        <taxon>Bacillota</taxon>
        <taxon>Bacilli</taxon>
        <taxon>Bacillales</taxon>
        <taxon>Paenibacillaceae</taxon>
        <taxon>Cohnella</taxon>
    </lineage>
</organism>
<comment type="caution">
    <text evidence="3">The sequence shown here is derived from an EMBL/GenBank/DDBJ whole genome shotgun (WGS) entry which is preliminary data.</text>
</comment>
<feature type="chain" id="PRO_5039303108" evidence="2">
    <location>
        <begin position="23"/>
        <end position="413"/>
    </location>
</feature>
<dbReference type="PANTHER" id="PTHR42779:SF1">
    <property type="entry name" value="PROTEIN YNJB"/>
    <property type="match status" value="1"/>
</dbReference>
<sequence>MFQKNQKPAAIAALTLSLAVLAAGCGSSNNSGSDASGSSNSASPSPSSSASSSASPSASASSSATTASGDPVKFHFYFTGSQNVKDLWDTLIPMFEKENPNVKVDEVYIPSGTGAQPTYDRILAAKKAGKGAGDIDLYEDGINVVTQGGKDDVWQTLSTSDIANLANVNAQTMSDVSNLAIPYRSSAVLLAYNSDKVTNPPKTLDELLDWIRQHPGKFAYNDPSTGGAGSSFVQTVIYKDLPADAIHNSDPSIMSQWDAGFKTLKDLGPVVYGKGIYPKKNQGTIDLLQNGEVDMIPAWSDMILQQQSENLLSANVKMQQITPGFNGGPTYLMVNKLSDKKDAIYQFLNFVLSSEAQEVIVGKMNGFPGIELSHMSQEMQDKFKGVSDGFRTFNIGDLGTEINKRWQSDVAAQ</sequence>
<proteinExistence type="predicted"/>
<name>A0A7X0VYK3_9BACL</name>
<accession>A0A7X0VYK3</accession>
<evidence type="ECO:0000256" key="1">
    <source>
        <dbReference type="SAM" id="MobiDB-lite"/>
    </source>
</evidence>
<dbReference type="Proteomes" id="UP000564644">
    <property type="component" value="Unassembled WGS sequence"/>
</dbReference>
<keyword evidence="2" id="KW-0732">Signal</keyword>
<dbReference type="Pfam" id="PF13416">
    <property type="entry name" value="SBP_bac_8"/>
    <property type="match status" value="1"/>
</dbReference>
<dbReference type="EMBL" id="JACJVO010000024">
    <property type="protein sequence ID" value="MBB6733043.1"/>
    <property type="molecule type" value="Genomic_DNA"/>
</dbReference>
<dbReference type="Gene3D" id="3.40.190.10">
    <property type="entry name" value="Periplasmic binding protein-like II"/>
    <property type="match status" value="2"/>
</dbReference>
<dbReference type="InterPro" id="IPR006059">
    <property type="entry name" value="SBP"/>
</dbReference>
<evidence type="ECO:0000256" key="2">
    <source>
        <dbReference type="SAM" id="SignalP"/>
    </source>
</evidence>
<dbReference type="SUPFAM" id="SSF53850">
    <property type="entry name" value="Periplasmic binding protein-like II"/>
    <property type="match status" value="1"/>
</dbReference>
<keyword evidence="4" id="KW-1185">Reference proteome</keyword>
<dbReference type="RefSeq" id="WP_185130702.1">
    <property type="nucleotide sequence ID" value="NZ_JACJVO010000024.1"/>
</dbReference>
<evidence type="ECO:0000313" key="3">
    <source>
        <dbReference type="EMBL" id="MBB6733043.1"/>
    </source>
</evidence>
<reference evidence="3 4" key="1">
    <citation type="submission" date="2020-08" db="EMBL/GenBank/DDBJ databases">
        <title>Cohnella phylogeny.</title>
        <authorList>
            <person name="Dunlap C."/>
        </authorList>
    </citation>
    <scope>NUCLEOTIDE SEQUENCE [LARGE SCALE GENOMIC DNA]</scope>
    <source>
        <strain evidence="3 4">CBP 2801</strain>
    </source>
</reference>
<evidence type="ECO:0000313" key="4">
    <source>
        <dbReference type="Proteomes" id="UP000564644"/>
    </source>
</evidence>
<dbReference type="PANTHER" id="PTHR42779">
    <property type="entry name" value="PROTEIN YNJB"/>
    <property type="match status" value="1"/>
</dbReference>